<accession>A0A2J6S161</accession>
<dbReference type="SUPFAM" id="SSF54427">
    <property type="entry name" value="NTF2-like"/>
    <property type="match status" value="1"/>
</dbReference>
<dbReference type="OrthoDB" id="3472187at2759"/>
<protein>
    <recommendedName>
        <fullName evidence="3">SnoaL-like domain-containing protein</fullName>
    </recommendedName>
</protein>
<name>A0A2J6S161_HYAVF</name>
<dbReference type="Proteomes" id="UP000235786">
    <property type="component" value="Unassembled WGS sequence"/>
</dbReference>
<keyword evidence="2" id="KW-1185">Reference proteome</keyword>
<evidence type="ECO:0000313" key="1">
    <source>
        <dbReference type="EMBL" id="PMD44504.1"/>
    </source>
</evidence>
<dbReference type="AlphaFoldDB" id="A0A2J6S161"/>
<organism evidence="1 2">
    <name type="scientific">Hyaloscypha variabilis (strain UAMH 11265 / GT02V1 / F)</name>
    <name type="common">Meliniomyces variabilis</name>
    <dbReference type="NCBI Taxonomy" id="1149755"/>
    <lineage>
        <taxon>Eukaryota</taxon>
        <taxon>Fungi</taxon>
        <taxon>Dikarya</taxon>
        <taxon>Ascomycota</taxon>
        <taxon>Pezizomycotina</taxon>
        <taxon>Leotiomycetes</taxon>
        <taxon>Helotiales</taxon>
        <taxon>Hyaloscyphaceae</taxon>
        <taxon>Hyaloscypha</taxon>
        <taxon>Hyaloscypha variabilis</taxon>
    </lineage>
</organism>
<dbReference type="Gene3D" id="3.10.450.50">
    <property type="match status" value="1"/>
</dbReference>
<dbReference type="STRING" id="1149755.A0A2J6S161"/>
<evidence type="ECO:0000313" key="2">
    <source>
        <dbReference type="Proteomes" id="UP000235786"/>
    </source>
</evidence>
<dbReference type="EMBL" id="KZ613941">
    <property type="protein sequence ID" value="PMD44504.1"/>
    <property type="molecule type" value="Genomic_DNA"/>
</dbReference>
<gene>
    <name evidence="1" type="ORF">L207DRAFT_525830</name>
</gene>
<reference evidence="1 2" key="1">
    <citation type="submission" date="2016-04" db="EMBL/GenBank/DDBJ databases">
        <title>A degradative enzymes factory behind the ericoid mycorrhizal symbiosis.</title>
        <authorList>
            <consortium name="DOE Joint Genome Institute"/>
            <person name="Martino E."/>
            <person name="Morin E."/>
            <person name="Grelet G."/>
            <person name="Kuo A."/>
            <person name="Kohler A."/>
            <person name="Daghino S."/>
            <person name="Barry K."/>
            <person name="Choi C."/>
            <person name="Cichocki N."/>
            <person name="Clum A."/>
            <person name="Copeland A."/>
            <person name="Hainaut M."/>
            <person name="Haridas S."/>
            <person name="Labutti K."/>
            <person name="Lindquist E."/>
            <person name="Lipzen A."/>
            <person name="Khouja H.-R."/>
            <person name="Murat C."/>
            <person name="Ohm R."/>
            <person name="Olson A."/>
            <person name="Spatafora J."/>
            <person name="Veneault-Fourrey C."/>
            <person name="Henrissat B."/>
            <person name="Grigoriev I."/>
            <person name="Martin F."/>
            <person name="Perotto S."/>
        </authorList>
    </citation>
    <scope>NUCLEOTIDE SEQUENCE [LARGE SCALE GENOMIC DNA]</scope>
    <source>
        <strain evidence="1 2">F</strain>
    </source>
</reference>
<evidence type="ECO:0008006" key="3">
    <source>
        <dbReference type="Google" id="ProtNLM"/>
    </source>
</evidence>
<proteinExistence type="predicted"/>
<sequence length="135" mass="15111">MAPINLSAEQACAIVQATTFDVFNEHDASKRRQLMEKYWAPGVTCFSPFGIATGYDALDQVWAGLHADEKSTWIFSRSGDLWLDFNLIMQPWVYGPPEAAEPAMKGWDVIHVDEDGKVHKLYALIEGMSTHVHTA</sequence>
<dbReference type="InterPro" id="IPR032710">
    <property type="entry name" value="NTF2-like_dom_sf"/>
</dbReference>